<evidence type="ECO:0000313" key="2">
    <source>
        <dbReference type="Proteomes" id="UP000295110"/>
    </source>
</evidence>
<organism evidence="1 2">
    <name type="scientific">Roseateles saccharophilus</name>
    <name type="common">Pseudomonas saccharophila</name>
    <dbReference type="NCBI Taxonomy" id="304"/>
    <lineage>
        <taxon>Bacteria</taxon>
        <taxon>Pseudomonadati</taxon>
        <taxon>Pseudomonadota</taxon>
        <taxon>Betaproteobacteria</taxon>
        <taxon>Burkholderiales</taxon>
        <taxon>Sphaerotilaceae</taxon>
        <taxon>Roseateles</taxon>
    </lineage>
</organism>
<reference evidence="1 2" key="1">
    <citation type="submission" date="2019-03" db="EMBL/GenBank/DDBJ databases">
        <title>Genomic Encyclopedia of Type Strains, Phase IV (KMG-IV): sequencing the most valuable type-strain genomes for metagenomic binning, comparative biology and taxonomic classification.</title>
        <authorList>
            <person name="Goeker M."/>
        </authorList>
    </citation>
    <scope>NUCLEOTIDE SEQUENCE [LARGE SCALE GENOMIC DNA]</scope>
    <source>
        <strain evidence="1 2">DSM 654</strain>
    </source>
</reference>
<comment type="caution">
    <text evidence="1">The sequence shown here is derived from an EMBL/GenBank/DDBJ whole genome shotgun (WGS) entry which is preliminary data.</text>
</comment>
<protein>
    <recommendedName>
        <fullName evidence="3">Hypervirulence associated protein TUDOR domain-containing protein</fullName>
    </recommendedName>
</protein>
<evidence type="ECO:0008006" key="3">
    <source>
        <dbReference type="Google" id="ProtNLM"/>
    </source>
</evidence>
<name>A0A4V2VNA8_ROSSA</name>
<gene>
    <name evidence="1" type="ORF">EV671_10696</name>
</gene>
<dbReference type="EMBL" id="SMBU01000069">
    <property type="protein sequence ID" value="TCU81954.1"/>
    <property type="molecule type" value="Genomic_DNA"/>
</dbReference>
<accession>A0A4V2VNA8</accession>
<keyword evidence="2" id="KW-1185">Reference proteome</keyword>
<dbReference type="AlphaFoldDB" id="A0A4V2VNA8"/>
<sequence length="63" mass="6904">MCAKSPGETVAFKVGDKVTFDDGKGVAQVGTVTRIKRRTATLQAMDGRNRRVGFELLRHVLDV</sequence>
<evidence type="ECO:0000313" key="1">
    <source>
        <dbReference type="EMBL" id="TCU81954.1"/>
    </source>
</evidence>
<dbReference type="Proteomes" id="UP000295110">
    <property type="component" value="Unassembled WGS sequence"/>
</dbReference>
<proteinExistence type="predicted"/>